<evidence type="ECO:0000313" key="3">
    <source>
        <dbReference type="RefSeq" id="XP_016497213.1"/>
    </source>
</evidence>
<organism evidence="2 3">
    <name type="scientific">Nicotiana tabacum</name>
    <name type="common">Common tobacco</name>
    <dbReference type="NCBI Taxonomy" id="4097"/>
    <lineage>
        <taxon>Eukaryota</taxon>
        <taxon>Viridiplantae</taxon>
        <taxon>Streptophyta</taxon>
        <taxon>Embryophyta</taxon>
        <taxon>Tracheophyta</taxon>
        <taxon>Spermatophyta</taxon>
        <taxon>Magnoliopsida</taxon>
        <taxon>eudicotyledons</taxon>
        <taxon>Gunneridae</taxon>
        <taxon>Pentapetalae</taxon>
        <taxon>asterids</taxon>
        <taxon>lamiids</taxon>
        <taxon>Solanales</taxon>
        <taxon>Solanaceae</taxon>
        <taxon>Nicotianoideae</taxon>
        <taxon>Nicotianeae</taxon>
        <taxon>Nicotiana</taxon>
    </lineage>
</organism>
<dbReference type="RefSeq" id="XP_016497213.1">
    <property type="nucleotide sequence ID" value="XM_016641727.2"/>
</dbReference>
<dbReference type="AlphaFoldDB" id="A0A1S4C7U0"/>
<dbReference type="PaxDb" id="4097-A0A1S4C7U0"/>
<evidence type="ECO:0000313" key="2">
    <source>
        <dbReference type="Proteomes" id="UP000790787"/>
    </source>
</evidence>
<dbReference type="PANTHER" id="PTHR37911">
    <property type="entry name" value="OSJNBA0067K08.20 PROTEIN"/>
    <property type="match status" value="1"/>
</dbReference>
<gene>
    <name evidence="3" type="primary">LOC107816053</name>
</gene>
<accession>A0A1S4C7U0</accession>
<dbReference type="OrthoDB" id="1923815at2759"/>
<feature type="region of interest" description="Disordered" evidence="1">
    <location>
        <begin position="38"/>
        <end position="108"/>
    </location>
</feature>
<name>A0A1S4C7U0_TOBAC</name>
<dbReference type="PANTHER" id="PTHR37911:SF1">
    <property type="entry name" value="OS04G0497900 PROTEIN"/>
    <property type="match status" value="1"/>
</dbReference>
<feature type="region of interest" description="Disordered" evidence="1">
    <location>
        <begin position="407"/>
        <end position="484"/>
    </location>
</feature>
<keyword evidence="2" id="KW-1185">Reference proteome</keyword>
<dbReference type="GeneID" id="107816053"/>
<dbReference type="STRING" id="4097.A0A1S4C7U0"/>
<dbReference type="OMA" id="VHQESAR"/>
<reference evidence="3" key="2">
    <citation type="submission" date="2025-08" db="UniProtKB">
        <authorList>
            <consortium name="RefSeq"/>
        </authorList>
    </citation>
    <scope>IDENTIFICATION</scope>
    <source>
        <tissue evidence="3">Leaf</tissue>
    </source>
</reference>
<dbReference type="RefSeq" id="XP_016497213.1">
    <property type="nucleotide sequence ID" value="XM_016641727.1"/>
</dbReference>
<feature type="compositionally biased region" description="Acidic residues" evidence="1">
    <location>
        <begin position="474"/>
        <end position="484"/>
    </location>
</feature>
<dbReference type="Proteomes" id="UP000790787">
    <property type="component" value="Chromosome 10"/>
</dbReference>
<reference evidence="2" key="1">
    <citation type="journal article" date="2014" name="Nat. Commun.">
        <title>The tobacco genome sequence and its comparison with those of tomato and potato.</title>
        <authorList>
            <person name="Sierro N."/>
            <person name="Battey J.N."/>
            <person name="Ouadi S."/>
            <person name="Bakaher N."/>
            <person name="Bovet L."/>
            <person name="Willig A."/>
            <person name="Goepfert S."/>
            <person name="Peitsch M.C."/>
            <person name="Ivanov N.V."/>
        </authorList>
    </citation>
    <scope>NUCLEOTIDE SEQUENCE [LARGE SCALE GENOMIC DNA]</scope>
</reference>
<dbReference type="KEGG" id="nta:107816053"/>
<feature type="compositionally biased region" description="Acidic residues" evidence="1">
    <location>
        <begin position="435"/>
        <end position="459"/>
    </location>
</feature>
<sequence length="607" mass="70609">MQNQNLSIAKTLNPTLSTFQSPSLAQLVNPLRRTLPQFPSTFKTPKPLSIHSHNREPIIFRRNDNRRTDIRPFAGRSKGKPGGPSTGRIEGSAEFRRQAKRNARRKSKKLAESLFYRLKNPHGNYPDNFSEEELQMIGLGYDRMVRFMEKDDPNLKNPFDWYKYGQFGPYSWRGVVLGEPIRGRFSDECVSMIGEVKDQEEWEKIEQHEMAQEFQNRLDAMDKNVGFRYFWVFVRHPKWRISDVPWQQWTLVSEVAVEAGNQRLDKWNLMGRLGNKARSLITQCAAWMRPDIVYVQRPVYQCRFEPQDDFFKALAPLLDPESEQDFLFELEDDNGWVELCTYFGGLCKIVRVNPKAFVDDVVKAYEKLNDEKKSKCLGFLLNNHPVMLLHPYTKEWKAKLEEMEMGCDAPDDDDYGSNNKGDDDDYGSNNKGETEIVDWIEDDEDGEDGDEDEGQYDVDLDARVSEDDELGIKEDEDSSQEEDATFWDEEFKKALGSNEAMEKFAKKYMETSTKFYEKNIRAMEMKEEEAKKNDGDELAMRGVRAKVSPQEWENLGFGPFRRKLKKGKTPPELFLRAAVRPFTYKNLVKEIVLTRHAIIEGEIGQKK</sequence>
<evidence type="ECO:0000256" key="1">
    <source>
        <dbReference type="SAM" id="MobiDB-lite"/>
    </source>
</evidence>
<feature type="compositionally biased region" description="Basic and acidic residues" evidence="1">
    <location>
        <begin position="53"/>
        <end position="70"/>
    </location>
</feature>
<feature type="compositionally biased region" description="Basic residues" evidence="1">
    <location>
        <begin position="98"/>
        <end position="108"/>
    </location>
</feature>
<protein>
    <submittedName>
        <fullName evidence="3">Uncharacterized protein LOC107816053</fullName>
    </submittedName>
</protein>
<feature type="compositionally biased region" description="Basic and acidic residues" evidence="1">
    <location>
        <begin position="460"/>
        <end position="473"/>
    </location>
</feature>
<proteinExistence type="predicted"/>